<evidence type="ECO:0000256" key="3">
    <source>
        <dbReference type="ARBA" id="ARBA00022714"/>
    </source>
</evidence>
<evidence type="ECO:0000256" key="5">
    <source>
        <dbReference type="ARBA" id="ARBA00023004"/>
    </source>
</evidence>
<evidence type="ECO:0000256" key="1">
    <source>
        <dbReference type="ARBA" id="ARBA00010643"/>
    </source>
</evidence>
<evidence type="ECO:0000256" key="8">
    <source>
        <dbReference type="ARBA" id="ARBA00032788"/>
    </source>
</evidence>
<evidence type="ECO:0000256" key="7">
    <source>
        <dbReference type="ARBA" id="ARBA00031580"/>
    </source>
</evidence>
<dbReference type="InterPro" id="IPR041921">
    <property type="entry name" value="NuoE_N"/>
</dbReference>
<dbReference type="NCBIfam" id="NF005722">
    <property type="entry name" value="PRK07539.1-2"/>
    <property type="match status" value="1"/>
</dbReference>
<dbReference type="GO" id="GO:0050136">
    <property type="term" value="F:NADH dehydrogenase (quinone) (non-electrogenic) activity"/>
    <property type="evidence" value="ECO:0007669"/>
    <property type="project" value="UniProtKB-EC"/>
</dbReference>
<dbReference type="CDD" id="cd03064">
    <property type="entry name" value="TRX_Fd_NuoE"/>
    <property type="match status" value="1"/>
</dbReference>
<reference evidence="11" key="1">
    <citation type="journal article" date="2019" name="Int. J. Syst. Evol. Microbiol.">
        <title>The Global Catalogue of Microorganisms (GCM) 10K type strain sequencing project: providing services to taxonomists for standard genome sequencing and annotation.</title>
        <authorList>
            <consortium name="The Broad Institute Genomics Platform"/>
            <consortium name="The Broad Institute Genome Sequencing Center for Infectious Disease"/>
            <person name="Wu L."/>
            <person name="Ma J."/>
        </authorList>
    </citation>
    <scope>NUCLEOTIDE SEQUENCE [LARGE SCALE GENOMIC DNA]</scope>
    <source>
        <strain evidence="11">KCTC 52640</strain>
    </source>
</reference>
<dbReference type="Pfam" id="PF01257">
    <property type="entry name" value="2Fe-2S_thioredx"/>
    <property type="match status" value="1"/>
</dbReference>
<dbReference type="NCBIfam" id="TIGR01958">
    <property type="entry name" value="nuoE_fam"/>
    <property type="match status" value="1"/>
</dbReference>
<dbReference type="InterPro" id="IPR002023">
    <property type="entry name" value="NuoE-like"/>
</dbReference>
<keyword evidence="10" id="KW-0560">Oxidoreductase</keyword>
<dbReference type="InterPro" id="IPR042128">
    <property type="entry name" value="NuoE_dom"/>
</dbReference>
<dbReference type="InterPro" id="IPR036249">
    <property type="entry name" value="Thioredoxin-like_sf"/>
</dbReference>
<dbReference type="EMBL" id="JBHRSS010000009">
    <property type="protein sequence ID" value="MFC3105850.1"/>
    <property type="molecule type" value="Genomic_DNA"/>
</dbReference>
<dbReference type="Gene3D" id="3.40.30.10">
    <property type="entry name" value="Glutaredoxin"/>
    <property type="match status" value="1"/>
</dbReference>
<evidence type="ECO:0000256" key="2">
    <source>
        <dbReference type="ARBA" id="ARBA00019898"/>
    </source>
</evidence>
<dbReference type="Proteomes" id="UP001595462">
    <property type="component" value="Unassembled WGS sequence"/>
</dbReference>
<dbReference type="PIRSF" id="PIRSF000216">
    <property type="entry name" value="NADH_DH_24kDa"/>
    <property type="match status" value="1"/>
</dbReference>
<evidence type="ECO:0000313" key="11">
    <source>
        <dbReference type="Proteomes" id="UP001595462"/>
    </source>
</evidence>
<keyword evidence="6" id="KW-0411">Iron-sulfur</keyword>
<keyword evidence="3" id="KW-0001">2Fe-2S</keyword>
<gene>
    <name evidence="10" type="primary">nuoE</name>
    <name evidence="10" type="ORF">ACFOSU_18425</name>
</gene>
<organism evidence="10 11">
    <name type="scientific">Salinisphaera aquimarina</name>
    <dbReference type="NCBI Taxonomy" id="2094031"/>
    <lineage>
        <taxon>Bacteria</taxon>
        <taxon>Pseudomonadati</taxon>
        <taxon>Pseudomonadota</taxon>
        <taxon>Gammaproteobacteria</taxon>
        <taxon>Salinisphaerales</taxon>
        <taxon>Salinisphaeraceae</taxon>
        <taxon>Salinisphaera</taxon>
    </lineage>
</organism>
<dbReference type="RefSeq" id="WP_380691407.1">
    <property type="nucleotide sequence ID" value="NZ_JBHRSS010000009.1"/>
</dbReference>
<proteinExistence type="inferred from homology"/>
<keyword evidence="4" id="KW-0479">Metal-binding</keyword>
<keyword evidence="5" id="KW-0408">Iron</keyword>
<evidence type="ECO:0000256" key="9">
    <source>
        <dbReference type="ARBA" id="ARBA00034078"/>
    </source>
</evidence>
<comment type="caution">
    <text evidence="10">The sequence shown here is derived from an EMBL/GenBank/DDBJ whole genome shotgun (WGS) entry which is preliminary data.</text>
</comment>
<evidence type="ECO:0000313" key="10">
    <source>
        <dbReference type="EMBL" id="MFC3105850.1"/>
    </source>
</evidence>
<dbReference type="PROSITE" id="PS01099">
    <property type="entry name" value="COMPLEX1_24K"/>
    <property type="match status" value="1"/>
</dbReference>
<dbReference type="Gene3D" id="1.10.10.1590">
    <property type="entry name" value="NADH-quinone oxidoreductase subunit E"/>
    <property type="match status" value="1"/>
</dbReference>
<protein>
    <recommendedName>
        <fullName evidence="2">NADH-quinone oxidoreductase subunit E</fullName>
    </recommendedName>
    <alternativeName>
        <fullName evidence="7">NADH dehydrogenase I subunit E</fullName>
    </alternativeName>
    <alternativeName>
        <fullName evidence="8">NDH-1 subunit E</fullName>
    </alternativeName>
</protein>
<dbReference type="SUPFAM" id="SSF52833">
    <property type="entry name" value="Thioredoxin-like"/>
    <property type="match status" value="1"/>
</dbReference>
<keyword evidence="11" id="KW-1185">Reference proteome</keyword>
<dbReference type="PANTHER" id="PTHR10371">
    <property type="entry name" value="NADH DEHYDROGENASE UBIQUINONE FLAVOPROTEIN 2, MITOCHONDRIAL"/>
    <property type="match status" value="1"/>
</dbReference>
<name>A0ABV7EVQ9_9GAMM</name>
<sequence length="155" mass="17339">MKLSETEIEAIQHEMTLYEDPGAATIEALKIVQEHRGWVSDESLEAAAAVVGVTPTQMEAVATFYNLIFRQPVGRHVIMICDSISCYLTGYEEILAYLKKTLQIEFGQTTPDNRFTLLPIVCLGDCDNGPSMRINTDYHGRLTPERVDAILAEYP</sequence>
<evidence type="ECO:0000256" key="4">
    <source>
        <dbReference type="ARBA" id="ARBA00022723"/>
    </source>
</evidence>
<evidence type="ECO:0000256" key="6">
    <source>
        <dbReference type="ARBA" id="ARBA00023014"/>
    </source>
</evidence>
<comment type="cofactor">
    <cofactor evidence="9">
        <name>[2Fe-2S] cluster</name>
        <dbReference type="ChEBI" id="CHEBI:190135"/>
    </cofactor>
</comment>
<dbReference type="PANTHER" id="PTHR10371:SF3">
    <property type="entry name" value="NADH DEHYDROGENASE [UBIQUINONE] FLAVOPROTEIN 2, MITOCHONDRIAL"/>
    <property type="match status" value="1"/>
</dbReference>
<accession>A0ABV7EVQ9</accession>
<comment type="similarity">
    <text evidence="1">Belongs to the complex I 24 kDa subunit family.</text>
</comment>